<keyword evidence="1" id="KW-0472">Membrane</keyword>
<reference evidence="2 3" key="1">
    <citation type="submission" date="2018-10" db="EMBL/GenBank/DDBJ databases">
        <title>Isolation from soil.</title>
        <authorList>
            <person name="Hu J."/>
        </authorList>
    </citation>
    <scope>NUCLEOTIDE SEQUENCE [LARGE SCALE GENOMIC DNA]</scope>
    <source>
        <strain evidence="2 3">NEAU-Ht49</strain>
    </source>
</reference>
<dbReference type="OrthoDB" id="3480755at2"/>
<protein>
    <submittedName>
        <fullName evidence="2">Uncharacterized protein</fullName>
    </submittedName>
</protein>
<dbReference type="AlphaFoldDB" id="A0A3M2LT41"/>
<sequence>MNGRGVSRNAALTLLLGTLLAGLFLMHGLSASPSPIHFSDPVQVSAPGMTAPGMTAPGMTAPGMTARGTASSGMAAPGGAGHHAPDATTPARAVSAHAGMLHDMGGCLGGTVCLALLVFGVIAIALTGRSVALLPARLPSGVRWTRRRGPPSARPPDLHRLCVMRL</sequence>
<gene>
    <name evidence="2" type="ORF">EBO15_27000</name>
</gene>
<evidence type="ECO:0000313" key="3">
    <source>
        <dbReference type="Proteomes" id="UP000282674"/>
    </source>
</evidence>
<name>A0A3M2LT41_9ACTN</name>
<keyword evidence="3" id="KW-1185">Reference proteome</keyword>
<accession>A0A3M2LT41</accession>
<dbReference type="Proteomes" id="UP000282674">
    <property type="component" value="Unassembled WGS sequence"/>
</dbReference>
<evidence type="ECO:0000313" key="2">
    <source>
        <dbReference type="EMBL" id="RMI40276.1"/>
    </source>
</evidence>
<keyword evidence="1" id="KW-1133">Transmembrane helix</keyword>
<dbReference type="RefSeq" id="WP_122197256.1">
    <property type="nucleotide sequence ID" value="NZ_JBHSKC010000006.1"/>
</dbReference>
<dbReference type="EMBL" id="RFFG01000056">
    <property type="protein sequence ID" value="RMI40276.1"/>
    <property type="molecule type" value="Genomic_DNA"/>
</dbReference>
<feature type="transmembrane region" description="Helical" evidence="1">
    <location>
        <begin position="108"/>
        <end position="128"/>
    </location>
</feature>
<comment type="caution">
    <text evidence="2">The sequence shown here is derived from an EMBL/GenBank/DDBJ whole genome shotgun (WGS) entry which is preliminary data.</text>
</comment>
<proteinExistence type="predicted"/>
<organism evidence="2 3">
    <name type="scientific">Actinomadura harenae</name>
    <dbReference type="NCBI Taxonomy" id="2483351"/>
    <lineage>
        <taxon>Bacteria</taxon>
        <taxon>Bacillati</taxon>
        <taxon>Actinomycetota</taxon>
        <taxon>Actinomycetes</taxon>
        <taxon>Streptosporangiales</taxon>
        <taxon>Thermomonosporaceae</taxon>
        <taxon>Actinomadura</taxon>
    </lineage>
</organism>
<keyword evidence="1" id="KW-0812">Transmembrane</keyword>
<evidence type="ECO:0000256" key="1">
    <source>
        <dbReference type="SAM" id="Phobius"/>
    </source>
</evidence>